<name>A0A2A6B947_PRIPA</name>
<evidence type="ECO:0000313" key="2">
    <source>
        <dbReference type="Proteomes" id="UP000005239"/>
    </source>
</evidence>
<gene>
    <name evidence="1" type="primary">WBGene00273568</name>
</gene>
<dbReference type="Proteomes" id="UP000005239">
    <property type="component" value="Unassembled WGS sequence"/>
</dbReference>
<proteinExistence type="predicted"/>
<dbReference type="AlphaFoldDB" id="A0A2A6B947"/>
<dbReference type="PANTHER" id="PTHR31507">
    <property type="entry name" value="PROTEIN CBG15923"/>
    <property type="match status" value="1"/>
</dbReference>
<accession>A0A8R1YSI1</accession>
<protein>
    <submittedName>
        <fullName evidence="1">Uncharacterized protein</fullName>
    </submittedName>
</protein>
<sequence>MCEVVSTCPDPLPVPPEEFPPPWKAGGPPKKSSYGKFDWFACAKYLVGKWEAGSKTFTSGESFYCNTTTNKWIRKVDSLEMPPFLSCVVQGAGQQNYCSIFMQQSESVKGALALYSGNEQFCPSGVSVIFANGTGIKNITCSENQLFIESDDGKEEAFVKKTAPTLKCGIPNKPPPAHTEQGGDDNHEVPSACPIPPEVPIDQYPSPWIKVGDFVKSNDGTYDYIYCPDGYIGQLGYGSKAFSFGHAYKCDEATKKWVHHSDNYAAPEFLSCGAVPEGLQNIVHCGVRDRQPNGVVGFIALYPGNEQYCKLGETLQYANGTAIRSLKCSAWGLAIEADDGIRYNTLHPTLECAKINTTKD</sequence>
<accession>A0A2A6B947</accession>
<evidence type="ECO:0000313" key="1">
    <source>
        <dbReference type="EnsemblMetazoa" id="PPA35199.1"/>
    </source>
</evidence>
<dbReference type="PANTHER" id="PTHR31507:SF3">
    <property type="entry name" value="TIL DOMAIN-CONTAINING PROTEIN"/>
    <property type="match status" value="1"/>
</dbReference>
<keyword evidence="2" id="KW-1185">Reference proteome</keyword>
<reference evidence="2" key="1">
    <citation type="journal article" date="2008" name="Nat. Genet.">
        <title>The Pristionchus pacificus genome provides a unique perspective on nematode lifestyle and parasitism.</title>
        <authorList>
            <person name="Dieterich C."/>
            <person name="Clifton S.W."/>
            <person name="Schuster L.N."/>
            <person name="Chinwalla A."/>
            <person name="Delehaunty K."/>
            <person name="Dinkelacker I."/>
            <person name="Fulton L."/>
            <person name="Fulton R."/>
            <person name="Godfrey J."/>
            <person name="Minx P."/>
            <person name="Mitreva M."/>
            <person name="Roeseler W."/>
            <person name="Tian H."/>
            <person name="Witte H."/>
            <person name="Yang S.P."/>
            <person name="Wilson R.K."/>
            <person name="Sommer R.J."/>
        </authorList>
    </citation>
    <scope>NUCLEOTIDE SEQUENCE [LARGE SCALE GENOMIC DNA]</scope>
    <source>
        <strain evidence="2">PS312</strain>
    </source>
</reference>
<dbReference type="EnsemblMetazoa" id="PPA35199.1">
    <property type="protein sequence ID" value="PPA35199.1"/>
    <property type="gene ID" value="WBGene00273568"/>
</dbReference>
<organism evidence="1 2">
    <name type="scientific">Pristionchus pacificus</name>
    <name type="common">Parasitic nematode worm</name>
    <dbReference type="NCBI Taxonomy" id="54126"/>
    <lineage>
        <taxon>Eukaryota</taxon>
        <taxon>Metazoa</taxon>
        <taxon>Ecdysozoa</taxon>
        <taxon>Nematoda</taxon>
        <taxon>Chromadorea</taxon>
        <taxon>Rhabditida</taxon>
        <taxon>Rhabditina</taxon>
        <taxon>Diplogasteromorpha</taxon>
        <taxon>Diplogasteroidea</taxon>
        <taxon>Neodiplogasteridae</taxon>
        <taxon>Pristionchus</taxon>
    </lineage>
</organism>
<reference evidence="1" key="2">
    <citation type="submission" date="2022-06" db="UniProtKB">
        <authorList>
            <consortium name="EnsemblMetazoa"/>
        </authorList>
    </citation>
    <scope>IDENTIFICATION</scope>
    <source>
        <strain evidence="1">PS312</strain>
    </source>
</reference>